<reference evidence="1 2" key="1">
    <citation type="submission" date="2020-09" db="EMBL/GenBank/DDBJ databases">
        <title>De no assembly of potato wild relative species, Solanum commersonii.</title>
        <authorList>
            <person name="Cho K."/>
        </authorList>
    </citation>
    <scope>NUCLEOTIDE SEQUENCE [LARGE SCALE GENOMIC DNA]</scope>
    <source>
        <strain evidence="1">LZ3.2</strain>
        <tissue evidence="1">Leaf</tissue>
    </source>
</reference>
<proteinExistence type="predicted"/>
<dbReference type="AlphaFoldDB" id="A0A9J5XRB2"/>
<sequence>MRKRRWPGLLLKSAESSRGAYTLFPTSTSFFSFTGATGWLETLGLIERRLRESFMPPMLPLSEMGCYEEWSLHANAEKRKVVILWLAKYIIVDGVCGVGHHTTVGYPKDHINFCGQVLLVVGTLECQSGTVIG</sequence>
<accession>A0A9J5XRB2</accession>
<name>A0A9J5XRB2_SOLCO</name>
<organism evidence="1 2">
    <name type="scientific">Solanum commersonii</name>
    <name type="common">Commerson's wild potato</name>
    <name type="synonym">Commerson's nightshade</name>
    <dbReference type="NCBI Taxonomy" id="4109"/>
    <lineage>
        <taxon>Eukaryota</taxon>
        <taxon>Viridiplantae</taxon>
        <taxon>Streptophyta</taxon>
        <taxon>Embryophyta</taxon>
        <taxon>Tracheophyta</taxon>
        <taxon>Spermatophyta</taxon>
        <taxon>Magnoliopsida</taxon>
        <taxon>eudicotyledons</taxon>
        <taxon>Gunneridae</taxon>
        <taxon>Pentapetalae</taxon>
        <taxon>asterids</taxon>
        <taxon>lamiids</taxon>
        <taxon>Solanales</taxon>
        <taxon>Solanaceae</taxon>
        <taxon>Solanoideae</taxon>
        <taxon>Solaneae</taxon>
        <taxon>Solanum</taxon>
    </lineage>
</organism>
<keyword evidence="2" id="KW-1185">Reference proteome</keyword>
<gene>
    <name evidence="1" type="ORF">H5410_040844</name>
</gene>
<protein>
    <submittedName>
        <fullName evidence="1">Uncharacterized protein</fullName>
    </submittedName>
</protein>
<dbReference type="EMBL" id="JACXVP010000008">
    <property type="protein sequence ID" value="KAG5590330.1"/>
    <property type="molecule type" value="Genomic_DNA"/>
</dbReference>
<evidence type="ECO:0000313" key="2">
    <source>
        <dbReference type="Proteomes" id="UP000824120"/>
    </source>
</evidence>
<dbReference type="Proteomes" id="UP000824120">
    <property type="component" value="Chromosome 8"/>
</dbReference>
<comment type="caution">
    <text evidence="1">The sequence shown here is derived from an EMBL/GenBank/DDBJ whole genome shotgun (WGS) entry which is preliminary data.</text>
</comment>
<evidence type="ECO:0000313" key="1">
    <source>
        <dbReference type="EMBL" id="KAG5590330.1"/>
    </source>
</evidence>